<evidence type="ECO:0000259" key="6">
    <source>
        <dbReference type="Pfam" id="PF06803"/>
    </source>
</evidence>
<gene>
    <name evidence="7" type="ORF">SAMN05421738_10646</name>
</gene>
<name>A0A1I4VY82_9FLAO</name>
<dbReference type="OrthoDB" id="9800034at2"/>
<evidence type="ECO:0000256" key="5">
    <source>
        <dbReference type="SAM" id="Phobius"/>
    </source>
</evidence>
<reference evidence="8" key="1">
    <citation type="submission" date="2016-10" db="EMBL/GenBank/DDBJ databases">
        <authorList>
            <person name="Varghese N."/>
            <person name="Submissions S."/>
        </authorList>
    </citation>
    <scope>NUCLEOTIDE SEQUENCE [LARGE SCALE GENOMIC DNA]</scope>
    <source>
        <strain evidence="8">XJ109</strain>
    </source>
</reference>
<keyword evidence="8" id="KW-1185">Reference proteome</keyword>
<accession>A0A1I4VY82</accession>
<evidence type="ECO:0000313" key="7">
    <source>
        <dbReference type="EMBL" id="SFN06203.1"/>
    </source>
</evidence>
<keyword evidence="2 5" id="KW-0812">Transmembrane</keyword>
<dbReference type="Proteomes" id="UP000199149">
    <property type="component" value="Unassembled WGS sequence"/>
</dbReference>
<dbReference type="RefSeq" id="WP_092907837.1">
    <property type="nucleotide sequence ID" value="NZ_FOUZ01000006.1"/>
</dbReference>
<dbReference type="Pfam" id="PF06803">
    <property type="entry name" value="DUF1232"/>
    <property type="match status" value="1"/>
</dbReference>
<evidence type="ECO:0000313" key="8">
    <source>
        <dbReference type="Proteomes" id="UP000199149"/>
    </source>
</evidence>
<dbReference type="AlphaFoldDB" id="A0A1I4VY82"/>
<dbReference type="InterPro" id="IPR010652">
    <property type="entry name" value="DUF1232"/>
</dbReference>
<keyword evidence="3 5" id="KW-1133">Transmembrane helix</keyword>
<sequence length="117" mass="13365">MKKSKFFKVAGAAAMEAQKDKSFLDKVKAFFRMLADYKKGNYKPEMTNLVIGFLATLYIISPIDIIPEALFGPFGLVDDFGILLFGMKYFNKEVSKYLAWEINQKAYNNIEDAKIID</sequence>
<feature type="transmembrane region" description="Helical" evidence="5">
    <location>
        <begin position="46"/>
        <end position="63"/>
    </location>
</feature>
<dbReference type="STRING" id="684065.SAMN05421738_10646"/>
<feature type="domain" description="DUF1232" evidence="6">
    <location>
        <begin position="50"/>
        <end position="85"/>
    </location>
</feature>
<organism evidence="7 8">
    <name type="scientific">Algoriella xinjiangensis</name>
    <dbReference type="NCBI Taxonomy" id="684065"/>
    <lineage>
        <taxon>Bacteria</taxon>
        <taxon>Pseudomonadati</taxon>
        <taxon>Bacteroidota</taxon>
        <taxon>Flavobacteriia</taxon>
        <taxon>Flavobacteriales</taxon>
        <taxon>Weeksellaceae</taxon>
        <taxon>Algoriella</taxon>
    </lineage>
</organism>
<dbReference type="GO" id="GO:0012505">
    <property type="term" value="C:endomembrane system"/>
    <property type="evidence" value="ECO:0007669"/>
    <property type="project" value="UniProtKB-SubCell"/>
</dbReference>
<evidence type="ECO:0000256" key="1">
    <source>
        <dbReference type="ARBA" id="ARBA00004127"/>
    </source>
</evidence>
<dbReference type="EMBL" id="FOUZ01000006">
    <property type="protein sequence ID" value="SFN06203.1"/>
    <property type="molecule type" value="Genomic_DNA"/>
</dbReference>
<evidence type="ECO:0000256" key="3">
    <source>
        <dbReference type="ARBA" id="ARBA00022989"/>
    </source>
</evidence>
<evidence type="ECO:0000256" key="4">
    <source>
        <dbReference type="ARBA" id="ARBA00023136"/>
    </source>
</evidence>
<keyword evidence="4 5" id="KW-0472">Membrane</keyword>
<proteinExistence type="predicted"/>
<comment type="subcellular location">
    <subcellularLocation>
        <location evidence="1">Endomembrane system</location>
        <topology evidence="1">Multi-pass membrane protein</topology>
    </subcellularLocation>
</comment>
<evidence type="ECO:0000256" key="2">
    <source>
        <dbReference type="ARBA" id="ARBA00022692"/>
    </source>
</evidence>
<protein>
    <submittedName>
        <fullName evidence="7">Uncharacterized membrane protein YkvA, DUF1232 family</fullName>
    </submittedName>
</protein>